<reference evidence="10 11" key="1">
    <citation type="submission" date="2015-09" db="EMBL/GenBank/DDBJ databases">
        <authorList>
            <consortium name="Pathogen Informatics"/>
        </authorList>
    </citation>
    <scope>NUCLEOTIDE SEQUENCE [LARGE SCALE GENOMIC DNA]</scope>
    <source>
        <strain evidence="10 11">2789STDY5834928</strain>
    </source>
</reference>
<feature type="binding site" evidence="8">
    <location>
        <position position="54"/>
    </location>
    <ligand>
        <name>Zn(2+)</name>
        <dbReference type="ChEBI" id="CHEBI:29105"/>
        <note>catalytic</note>
    </ligand>
</feature>
<evidence type="ECO:0000256" key="8">
    <source>
        <dbReference type="HAMAP-Rule" id="MF_00972"/>
    </source>
</evidence>
<dbReference type="PANTHER" id="PTHR11079:SF202">
    <property type="entry name" value="TRNA-SPECIFIC ADENOSINE DEAMINASE"/>
    <property type="match status" value="1"/>
</dbReference>
<keyword evidence="6 8" id="KW-0862">Zinc</keyword>
<feature type="domain" description="CMP/dCMP-type deaminase" evidence="9">
    <location>
        <begin position="2"/>
        <end position="135"/>
    </location>
</feature>
<evidence type="ECO:0000256" key="5">
    <source>
        <dbReference type="ARBA" id="ARBA00022801"/>
    </source>
</evidence>
<dbReference type="HAMAP" id="MF_00972">
    <property type="entry name" value="tRNA_aden_deaminase"/>
    <property type="match status" value="1"/>
</dbReference>
<comment type="catalytic activity">
    <reaction evidence="7 8">
        <text>adenosine(34) in tRNA + H2O + H(+) = inosine(34) in tRNA + NH4(+)</text>
        <dbReference type="Rhea" id="RHEA:43168"/>
        <dbReference type="Rhea" id="RHEA-COMP:10373"/>
        <dbReference type="Rhea" id="RHEA-COMP:10374"/>
        <dbReference type="ChEBI" id="CHEBI:15377"/>
        <dbReference type="ChEBI" id="CHEBI:15378"/>
        <dbReference type="ChEBI" id="CHEBI:28938"/>
        <dbReference type="ChEBI" id="CHEBI:74411"/>
        <dbReference type="ChEBI" id="CHEBI:82852"/>
        <dbReference type="EC" id="3.5.4.33"/>
    </reaction>
</comment>
<dbReference type="PROSITE" id="PS51747">
    <property type="entry name" value="CYT_DCMP_DEAMINASES_2"/>
    <property type="match status" value="1"/>
</dbReference>
<keyword evidence="5 8" id="KW-0378">Hydrolase</keyword>
<keyword evidence="3 8" id="KW-0819">tRNA processing</keyword>
<dbReference type="AlphaFoldDB" id="A0A174Z7Y3"/>
<sequence length="150" mass="16717">MTADEEYMTLCIELAKKAAEKGECPVGAIVVDKDGRIIGEGYNMREAEQMPTAHAEIIAIEQAAKAMNSWRLTECTLYVTLEPCPMCAGAIINSRIKRLVYGAFDEKGGACASLMEIFDYPFNHRPMVRSRVLQDECAKLLTDFFKGLRT</sequence>
<dbReference type="STRING" id="39492.ERS852540_00190"/>
<comment type="function">
    <text evidence="8">Catalyzes the deamination of adenosine to inosine at the wobble position 34 of tRNA(Arg2).</text>
</comment>
<evidence type="ECO:0000259" key="9">
    <source>
        <dbReference type="PROSITE" id="PS51747"/>
    </source>
</evidence>
<accession>A0A174Z7Y3</accession>
<evidence type="ECO:0000256" key="6">
    <source>
        <dbReference type="ARBA" id="ARBA00022833"/>
    </source>
</evidence>
<dbReference type="GO" id="GO:0008270">
    <property type="term" value="F:zinc ion binding"/>
    <property type="evidence" value="ECO:0007669"/>
    <property type="project" value="UniProtKB-UniRule"/>
</dbReference>
<feature type="active site" description="Proton donor" evidence="8">
    <location>
        <position position="56"/>
    </location>
</feature>
<name>A0A174Z7Y3_9FIRM</name>
<comment type="similarity">
    <text evidence="1">Belongs to the cytidine and deoxycytidylate deaminase family. ADAT2 subfamily.</text>
</comment>
<gene>
    <name evidence="8 10" type="primary">tadA</name>
    <name evidence="10" type="ORF">ERS852540_00190</name>
</gene>
<evidence type="ECO:0000256" key="1">
    <source>
        <dbReference type="ARBA" id="ARBA00010669"/>
    </source>
</evidence>
<comment type="cofactor">
    <cofactor evidence="8">
        <name>Zn(2+)</name>
        <dbReference type="ChEBI" id="CHEBI:29105"/>
    </cofactor>
    <text evidence="8">Binds 1 zinc ion per subunit.</text>
</comment>
<evidence type="ECO:0000256" key="7">
    <source>
        <dbReference type="ARBA" id="ARBA00048045"/>
    </source>
</evidence>
<dbReference type="CDD" id="cd01285">
    <property type="entry name" value="nucleoside_deaminase"/>
    <property type="match status" value="1"/>
</dbReference>
<dbReference type="Pfam" id="PF00383">
    <property type="entry name" value="dCMP_cyt_deam_1"/>
    <property type="match status" value="1"/>
</dbReference>
<evidence type="ECO:0000256" key="2">
    <source>
        <dbReference type="ARBA" id="ARBA00011738"/>
    </source>
</evidence>
<organism evidence="10 11">
    <name type="scientific">[Eubacterium] siraeum</name>
    <dbReference type="NCBI Taxonomy" id="39492"/>
    <lineage>
        <taxon>Bacteria</taxon>
        <taxon>Bacillati</taxon>
        <taxon>Bacillota</taxon>
        <taxon>Clostridia</taxon>
        <taxon>Eubacteriales</taxon>
        <taxon>Oscillospiraceae</taxon>
        <taxon>Oscillospiraceae incertae sedis</taxon>
    </lineage>
</organism>
<dbReference type="EC" id="3.5.4.33" evidence="8"/>
<proteinExistence type="inferred from homology"/>
<dbReference type="GO" id="GO:0052717">
    <property type="term" value="F:tRNA-specific adenosine-34 deaminase activity"/>
    <property type="evidence" value="ECO:0007669"/>
    <property type="project" value="UniProtKB-UniRule"/>
</dbReference>
<dbReference type="InterPro" id="IPR002125">
    <property type="entry name" value="CMP_dCMP_dom"/>
</dbReference>
<evidence type="ECO:0000313" key="11">
    <source>
        <dbReference type="Proteomes" id="UP000095662"/>
    </source>
</evidence>
<evidence type="ECO:0000256" key="4">
    <source>
        <dbReference type="ARBA" id="ARBA00022723"/>
    </source>
</evidence>
<dbReference type="OrthoDB" id="9802676at2"/>
<dbReference type="Proteomes" id="UP000095662">
    <property type="component" value="Unassembled WGS sequence"/>
</dbReference>
<dbReference type="SUPFAM" id="SSF53927">
    <property type="entry name" value="Cytidine deaminase-like"/>
    <property type="match status" value="1"/>
</dbReference>
<dbReference type="InterPro" id="IPR028883">
    <property type="entry name" value="tRNA_aden_deaminase"/>
</dbReference>
<dbReference type="Gene3D" id="3.40.140.10">
    <property type="entry name" value="Cytidine Deaminase, domain 2"/>
    <property type="match status" value="1"/>
</dbReference>
<comment type="subunit">
    <text evidence="2 8">Homodimer.</text>
</comment>
<dbReference type="GO" id="GO:0002100">
    <property type="term" value="P:tRNA wobble adenosine to inosine editing"/>
    <property type="evidence" value="ECO:0007669"/>
    <property type="project" value="UniProtKB-UniRule"/>
</dbReference>
<feature type="binding site" evidence="8">
    <location>
        <position position="87"/>
    </location>
    <ligand>
        <name>Zn(2+)</name>
        <dbReference type="ChEBI" id="CHEBI:29105"/>
        <note>catalytic</note>
    </ligand>
</feature>
<dbReference type="NCBIfam" id="NF008113">
    <property type="entry name" value="PRK10860.1"/>
    <property type="match status" value="1"/>
</dbReference>
<dbReference type="EMBL" id="CZBY01000001">
    <property type="protein sequence ID" value="CUQ81079.1"/>
    <property type="molecule type" value="Genomic_DNA"/>
</dbReference>
<evidence type="ECO:0000256" key="3">
    <source>
        <dbReference type="ARBA" id="ARBA00022694"/>
    </source>
</evidence>
<protein>
    <recommendedName>
        <fullName evidence="8">tRNA-specific adenosine deaminase</fullName>
        <ecNumber evidence="8">3.5.4.33</ecNumber>
    </recommendedName>
</protein>
<dbReference type="FunFam" id="3.40.140.10:FF:000005">
    <property type="entry name" value="tRNA-specific adenosine deaminase"/>
    <property type="match status" value="1"/>
</dbReference>
<dbReference type="PROSITE" id="PS00903">
    <property type="entry name" value="CYT_DCMP_DEAMINASES_1"/>
    <property type="match status" value="1"/>
</dbReference>
<dbReference type="PANTHER" id="PTHR11079">
    <property type="entry name" value="CYTOSINE DEAMINASE FAMILY MEMBER"/>
    <property type="match status" value="1"/>
</dbReference>
<feature type="binding site" evidence="8">
    <location>
        <position position="84"/>
    </location>
    <ligand>
        <name>Zn(2+)</name>
        <dbReference type="ChEBI" id="CHEBI:29105"/>
        <note>catalytic</note>
    </ligand>
</feature>
<dbReference type="InterPro" id="IPR016192">
    <property type="entry name" value="APOBEC/CMP_deaminase_Zn-bd"/>
</dbReference>
<keyword evidence="4 8" id="KW-0479">Metal-binding</keyword>
<evidence type="ECO:0000313" key="10">
    <source>
        <dbReference type="EMBL" id="CUQ81079.1"/>
    </source>
</evidence>
<dbReference type="InterPro" id="IPR016193">
    <property type="entry name" value="Cytidine_deaminase-like"/>
</dbReference>